<evidence type="ECO:0008006" key="3">
    <source>
        <dbReference type="Google" id="ProtNLM"/>
    </source>
</evidence>
<protein>
    <recommendedName>
        <fullName evidence="3">ABM domain-containing protein</fullName>
    </recommendedName>
</protein>
<dbReference type="Proteomes" id="UP000092993">
    <property type="component" value="Unassembled WGS sequence"/>
</dbReference>
<dbReference type="OMA" id="AYIVTIW"/>
<dbReference type="OrthoDB" id="3830579at2759"/>
<gene>
    <name evidence="1" type="ORF">A0H81_04819</name>
</gene>
<organism evidence="1 2">
    <name type="scientific">Grifola frondosa</name>
    <name type="common">Maitake</name>
    <name type="synonym">Polyporus frondosus</name>
    <dbReference type="NCBI Taxonomy" id="5627"/>
    <lineage>
        <taxon>Eukaryota</taxon>
        <taxon>Fungi</taxon>
        <taxon>Dikarya</taxon>
        <taxon>Basidiomycota</taxon>
        <taxon>Agaricomycotina</taxon>
        <taxon>Agaricomycetes</taxon>
        <taxon>Polyporales</taxon>
        <taxon>Grifolaceae</taxon>
        <taxon>Grifola</taxon>
    </lineage>
</organism>
<sequence>MAFPCVEIAKAAPTDAFRADPKDVNIVQPALNLLKSCDGMIKEFYGLQTEETKKAYVINVWESLDHHKKLQTDETKYPILNKNTETFFSGAVDILHVQLTSEPYKAFQAPVTEIATFTLHEGQSKEQLEEWVNALVNGVNALPEDSGAYWASWGPSVEKDNVLVVFIGWESVKAHFEVVKTNQLAMDIISKCRGISTIELFEQSTTTSSAWAGLGQYGVIYRRSVSAVRILFEHRVSYIFE</sequence>
<name>A0A1C7MEX9_GRIFR</name>
<evidence type="ECO:0000313" key="1">
    <source>
        <dbReference type="EMBL" id="OBZ75177.1"/>
    </source>
</evidence>
<dbReference type="EMBL" id="LUGG01000004">
    <property type="protein sequence ID" value="OBZ75177.1"/>
    <property type="molecule type" value="Genomic_DNA"/>
</dbReference>
<comment type="caution">
    <text evidence="1">The sequence shown here is derived from an EMBL/GenBank/DDBJ whole genome shotgun (WGS) entry which is preliminary data.</text>
</comment>
<accession>A0A1C7MEX9</accession>
<reference evidence="1 2" key="1">
    <citation type="submission" date="2016-03" db="EMBL/GenBank/DDBJ databases">
        <title>Whole genome sequencing of Grifola frondosa 9006-11.</title>
        <authorList>
            <person name="Min B."/>
            <person name="Park H."/>
            <person name="Kim J.-G."/>
            <person name="Cho H."/>
            <person name="Oh Y.-L."/>
            <person name="Kong W.-S."/>
            <person name="Choi I.-G."/>
        </authorList>
    </citation>
    <scope>NUCLEOTIDE SEQUENCE [LARGE SCALE GENOMIC DNA]</scope>
    <source>
        <strain evidence="1 2">9006-11</strain>
    </source>
</reference>
<evidence type="ECO:0000313" key="2">
    <source>
        <dbReference type="Proteomes" id="UP000092993"/>
    </source>
</evidence>
<dbReference type="AlphaFoldDB" id="A0A1C7MEX9"/>
<dbReference type="STRING" id="5627.A0A1C7MEX9"/>
<dbReference type="Gene3D" id="3.30.70.100">
    <property type="match status" value="2"/>
</dbReference>
<keyword evidence="2" id="KW-1185">Reference proteome</keyword>
<proteinExistence type="predicted"/>